<dbReference type="SUPFAM" id="SSF103190">
    <property type="entry name" value="Sensory domain-like"/>
    <property type="match status" value="1"/>
</dbReference>
<evidence type="ECO:0000313" key="9">
    <source>
        <dbReference type="Proteomes" id="UP000237350"/>
    </source>
</evidence>
<dbReference type="GO" id="GO:0004888">
    <property type="term" value="F:transmembrane signaling receptor activity"/>
    <property type="evidence" value="ECO:0007669"/>
    <property type="project" value="InterPro"/>
</dbReference>
<evidence type="ECO:0000259" key="6">
    <source>
        <dbReference type="PROSITE" id="PS50111"/>
    </source>
</evidence>
<evidence type="ECO:0000256" key="3">
    <source>
        <dbReference type="ARBA" id="ARBA00029447"/>
    </source>
</evidence>
<dbReference type="Proteomes" id="UP000237350">
    <property type="component" value="Unassembled WGS sequence"/>
</dbReference>
<evidence type="ECO:0000256" key="1">
    <source>
        <dbReference type="ARBA" id="ARBA00004370"/>
    </source>
</evidence>
<dbReference type="InterPro" id="IPR003660">
    <property type="entry name" value="HAMP_dom"/>
</dbReference>
<feature type="transmembrane region" description="Helical" evidence="5">
    <location>
        <begin position="368"/>
        <end position="388"/>
    </location>
</feature>
<gene>
    <name evidence="8" type="ORF">AU468_05620</name>
</gene>
<dbReference type="Pfam" id="PF17201">
    <property type="entry name" value="Cache_3-Cache_2"/>
    <property type="match status" value="1"/>
</dbReference>
<feature type="domain" description="HAMP" evidence="7">
    <location>
        <begin position="390"/>
        <end position="444"/>
    </location>
</feature>
<evidence type="ECO:0008006" key="10">
    <source>
        <dbReference type="Google" id="ProtNLM"/>
    </source>
</evidence>
<evidence type="ECO:0000259" key="7">
    <source>
        <dbReference type="PROSITE" id="PS50885"/>
    </source>
</evidence>
<protein>
    <recommendedName>
        <fullName evidence="10">Chemotaxis protein</fullName>
    </recommendedName>
</protein>
<evidence type="ECO:0000256" key="4">
    <source>
        <dbReference type="PROSITE-ProRule" id="PRU00284"/>
    </source>
</evidence>
<keyword evidence="5" id="KW-0472">Membrane</keyword>
<feature type="transmembrane region" description="Helical" evidence="5">
    <location>
        <begin position="12"/>
        <end position="34"/>
    </location>
</feature>
<keyword evidence="4" id="KW-0807">Transducer</keyword>
<evidence type="ECO:0000256" key="5">
    <source>
        <dbReference type="SAM" id="Phobius"/>
    </source>
</evidence>
<dbReference type="InterPro" id="IPR004089">
    <property type="entry name" value="MCPsignal_dom"/>
</dbReference>
<name>A0A2S4JU45_9SPIO</name>
<dbReference type="GO" id="GO:0006935">
    <property type="term" value="P:chemotaxis"/>
    <property type="evidence" value="ECO:0007669"/>
    <property type="project" value="UniProtKB-KW"/>
</dbReference>
<dbReference type="SUPFAM" id="SSF58104">
    <property type="entry name" value="Methyl-accepting chemotaxis protein (MCP) signaling domain"/>
    <property type="match status" value="1"/>
</dbReference>
<proteinExistence type="inferred from homology"/>
<dbReference type="InterPro" id="IPR033462">
    <property type="entry name" value="Cache_3-Cache_2"/>
</dbReference>
<dbReference type="Pfam" id="PF00015">
    <property type="entry name" value="MCPsignal"/>
    <property type="match status" value="1"/>
</dbReference>
<keyword evidence="5" id="KW-1133">Transmembrane helix</keyword>
<dbReference type="SMART" id="SM00283">
    <property type="entry name" value="MA"/>
    <property type="match status" value="1"/>
</dbReference>
<dbReference type="PROSITE" id="PS50111">
    <property type="entry name" value="CHEMOTAXIS_TRANSDUC_2"/>
    <property type="match status" value="1"/>
</dbReference>
<dbReference type="Gene3D" id="3.30.450.20">
    <property type="entry name" value="PAS domain"/>
    <property type="match status" value="1"/>
</dbReference>
<dbReference type="OrthoDB" id="334703at2"/>
<feature type="domain" description="Methyl-accepting transducer" evidence="6">
    <location>
        <begin position="449"/>
        <end position="664"/>
    </location>
</feature>
<dbReference type="PANTHER" id="PTHR43531:SF11">
    <property type="entry name" value="METHYL-ACCEPTING CHEMOTAXIS PROTEIN 3"/>
    <property type="match status" value="1"/>
</dbReference>
<comment type="caution">
    <text evidence="8">The sequence shown here is derived from an EMBL/GenBank/DDBJ whole genome shotgun (WGS) entry which is preliminary data.</text>
</comment>
<dbReference type="GO" id="GO:0005886">
    <property type="term" value="C:plasma membrane"/>
    <property type="evidence" value="ECO:0007669"/>
    <property type="project" value="TreeGrafter"/>
</dbReference>
<dbReference type="EMBL" id="LPWH01000055">
    <property type="protein sequence ID" value="POR03036.1"/>
    <property type="molecule type" value="Genomic_DNA"/>
</dbReference>
<dbReference type="AlphaFoldDB" id="A0A2S4JU45"/>
<comment type="subcellular location">
    <subcellularLocation>
        <location evidence="1">Membrane</location>
    </subcellularLocation>
</comment>
<dbReference type="Pfam" id="PF00672">
    <property type="entry name" value="HAMP"/>
    <property type="match status" value="1"/>
</dbReference>
<keyword evidence="2" id="KW-0145">Chemotaxis</keyword>
<dbReference type="InterPro" id="IPR004090">
    <property type="entry name" value="Chemotax_Me-accpt_rcpt"/>
</dbReference>
<reference evidence="9" key="1">
    <citation type="submission" date="2015-12" db="EMBL/GenBank/DDBJ databases">
        <authorList>
            <person name="Lodha T.D."/>
            <person name="Chintalapati S."/>
            <person name="Chintalapati V.R."/>
            <person name="Sravanthi T."/>
        </authorList>
    </citation>
    <scope>NUCLEOTIDE SEQUENCE [LARGE SCALE GENOMIC DNA]</scope>
    <source>
        <strain evidence="9">JC133</strain>
    </source>
</reference>
<organism evidence="8 9">
    <name type="scientific">Alkalispirochaeta sphaeroplastigenens</name>
    <dbReference type="NCBI Taxonomy" id="1187066"/>
    <lineage>
        <taxon>Bacteria</taxon>
        <taxon>Pseudomonadati</taxon>
        <taxon>Spirochaetota</taxon>
        <taxon>Spirochaetia</taxon>
        <taxon>Spirochaetales</taxon>
        <taxon>Spirochaetaceae</taxon>
        <taxon>Alkalispirochaeta</taxon>
    </lineage>
</organism>
<evidence type="ECO:0000256" key="2">
    <source>
        <dbReference type="ARBA" id="ARBA00022500"/>
    </source>
</evidence>
<dbReference type="InterPro" id="IPR029151">
    <property type="entry name" value="Sensor-like_sf"/>
</dbReference>
<comment type="similarity">
    <text evidence="3">Belongs to the methyl-accepting chemotaxis (MCP) protein family.</text>
</comment>
<dbReference type="PROSITE" id="PS50885">
    <property type="entry name" value="HAMP"/>
    <property type="match status" value="1"/>
</dbReference>
<sequence>MIIRRTLGIGRKLLLSGVVTTILVALCIGGVALWQAAGTEELARAETFRLALEGQERVVSGIVAMLASQQEVLEEKVSYDLNVARDLLTRAGQVSFSEETVEWQGINQGTQRTAWQELPRMMVGDIWLGQNDDPARPSPLVDRVRELVGGTCTIFQRMNEQGDMLRVATNVETLENRRAIGTYIPAIGPEGVPNPVLAAVLAGKPYTGRAFVVNRWYVTAYEPILDDQGEVVGMLYVGVPEESATSLRREIMDITVGETGYAFVLDPRGTYVISHKGERDGENLWEARDAEGNFFIQDMVQNALSLGEGEFAQARYSWQNPGDPQPRQKTVSLGFFEPWQWIIGAGTWDDEFLSSVQAIREANARSRALMVMVLVCSLVGVTFVWLLLAHGIVRPIRRTVEILKDISSGEGDLTRRLPAVSGDETGEMARHFNLFVEKLQAIIGAVFTNAEGIASASTQMSSAAEQTSRGATEQAASVEEVSASIAEITSNIRQSAEGARQTEEIAISSADRAREGAATVRETVVAMRSIAEKIMIIQELARQTNLLALNAAIEAARAGEMGKGFAVVASEVRKLAERSQNAAGEITDLARVSVDVAERAGVMLDQMLPDILRTAELVQGISKASDDQEGAASQIARTIRDLDQVVQKNAATAEESAATSEELNAQAEQLRGLVGQFRIS</sequence>
<dbReference type="GO" id="GO:0007165">
    <property type="term" value="P:signal transduction"/>
    <property type="evidence" value="ECO:0007669"/>
    <property type="project" value="UniProtKB-KW"/>
</dbReference>
<dbReference type="SMART" id="SM00304">
    <property type="entry name" value="HAMP"/>
    <property type="match status" value="1"/>
</dbReference>
<dbReference type="PANTHER" id="PTHR43531">
    <property type="entry name" value="PROTEIN ICFG"/>
    <property type="match status" value="1"/>
</dbReference>
<accession>A0A2S4JU45</accession>
<dbReference type="PRINTS" id="PR00260">
    <property type="entry name" value="CHEMTRNSDUCR"/>
</dbReference>
<dbReference type="FunFam" id="1.10.287.950:FF:000001">
    <property type="entry name" value="Methyl-accepting chemotaxis sensory transducer"/>
    <property type="match status" value="1"/>
</dbReference>
<keyword evidence="9" id="KW-1185">Reference proteome</keyword>
<dbReference type="CDD" id="cd06225">
    <property type="entry name" value="HAMP"/>
    <property type="match status" value="1"/>
</dbReference>
<evidence type="ECO:0000313" key="8">
    <source>
        <dbReference type="EMBL" id="POR03036.1"/>
    </source>
</evidence>
<keyword evidence="5" id="KW-0812">Transmembrane</keyword>
<dbReference type="InterPro" id="IPR051310">
    <property type="entry name" value="MCP_chemotaxis"/>
</dbReference>
<dbReference type="Gene3D" id="1.10.287.950">
    <property type="entry name" value="Methyl-accepting chemotaxis protein"/>
    <property type="match status" value="1"/>
</dbReference>